<name>A0A5C5FVR8_9BASI</name>
<evidence type="ECO:0000259" key="16">
    <source>
        <dbReference type="PROSITE" id="PS51285"/>
    </source>
</evidence>
<dbReference type="InterPro" id="IPR011009">
    <property type="entry name" value="Kinase-like_dom_sf"/>
</dbReference>
<evidence type="ECO:0000256" key="8">
    <source>
        <dbReference type="ARBA" id="ARBA00047899"/>
    </source>
</evidence>
<keyword evidence="7" id="KW-0067">ATP-binding</keyword>
<organism evidence="17 18">
    <name type="scientific">Rhodotorula diobovata</name>
    <dbReference type="NCBI Taxonomy" id="5288"/>
    <lineage>
        <taxon>Eukaryota</taxon>
        <taxon>Fungi</taxon>
        <taxon>Dikarya</taxon>
        <taxon>Basidiomycota</taxon>
        <taxon>Pucciniomycotina</taxon>
        <taxon>Microbotryomycetes</taxon>
        <taxon>Sporidiobolales</taxon>
        <taxon>Sporidiobolaceae</taxon>
        <taxon>Rhodotorula</taxon>
    </lineage>
</organism>
<feature type="coiled-coil region" evidence="11">
    <location>
        <begin position="476"/>
        <end position="510"/>
    </location>
</feature>
<dbReference type="CDD" id="cd05611">
    <property type="entry name" value="STKc_Rim15_like"/>
    <property type="match status" value="1"/>
</dbReference>
<evidence type="ECO:0000256" key="7">
    <source>
        <dbReference type="ARBA" id="ARBA00022840"/>
    </source>
</evidence>
<comment type="catalytic activity">
    <reaction evidence="8">
        <text>L-threonyl-[protein] + ATP = O-phospho-L-threonyl-[protein] + ADP + H(+)</text>
        <dbReference type="Rhea" id="RHEA:46608"/>
        <dbReference type="Rhea" id="RHEA-COMP:11060"/>
        <dbReference type="Rhea" id="RHEA-COMP:11605"/>
        <dbReference type="ChEBI" id="CHEBI:15378"/>
        <dbReference type="ChEBI" id="CHEBI:30013"/>
        <dbReference type="ChEBI" id="CHEBI:30616"/>
        <dbReference type="ChEBI" id="CHEBI:61977"/>
        <dbReference type="ChEBI" id="CHEBI:456216"/>
        <dbReference type="EC" id="2.7.11.1"/>
    </reaction>
</comment>
<feature type="compositionally biased region" description="Low complexity" evidence="12">
    <location>
        <begin position="988"/>
        <end position="1003"/>
    </location>
</feature>
<feature type="domain" description="Protein kinase" evidence="13">
    <location>
        <begin position="773"/>
        <end position="1136"/>
    </location>
</feature>
<dbReference type="FunFam" id="1.10.510.10:FF:000340">
    <property type="entry name" value="Serine threonine protein kinase"/>
    <property type="match status" value="1"/>
</dbReference>
<dbReference type="InterPro" id="IPR008271">
    <property type="entry name" value="Ser/Thr_kinase_AS"/>
</dbReference>
<keyword evidence="4" id="KW-0808">Transferase</keyword>
<evidence type="ECO:0000256" key="12">
    <source>
        <dbReference type="SAM" id="MobiDB-lite"/>
    </source>
</evidence>
<keyword evidence="5" id="KW-0547">Nucleotide-binding</keyword>
<dbReference type="PROSITE" id="PS51285">
    <property type="entry name" value="AGC_KINASE_CTER"/>
    <property type="match status" value="1"/>
</dbReference>
<dbReference type="InterPro" id="IPR000719">
    <property type="entry name" value="Prot_kinase_dom"/>
</dbReference>
<feature type="compositionally biased region" description="Polar residues" evidence="12">
    <location>
        <begin position="1290"/>
        <end position="1301"/>
    </location>
</feature>
<dbReference type="PROSITE" id="PS00108">
    <property type="entry name" value="PROTEIN_KINASE_ST"/>
    <property type="match status" value="1"/>
</dbReference>
<dbReference type="InterPro" id="IPR011006">
    <property type="entry name" value="CheY-like_superfamily"/>
</dbReference>
<evidence type="ECO:0000256" key="10">
    <source>
        <dbReference type="PROSITE-ProRule" id="PRU00169"/>
    </source>
</evidence>
<feature type="region of interest" description="Disordered" evidence="12">
    <location>
        <begin position="37"/>
        <end position="89"/>
    </location>
</feature>
<feature type="region of interest" description="Disordered" evidence="12">
    <location>
        <begin position="723"/>
        <end position="746"/>
    </location>
</feature>
<evidence type="ECO:0000256" key="5">
    <source>
        <dbReference type="ARBA" id="ARBA00022741"/>
    </source>
</evidence>
<evidence type="ECO:0000256" key="9">
    <source>
        <dbReference type="ARBA" id="ARBA00048679"/>
    </source>
</evidence>
<feature type="compositionally biased region" description="Low complexity" evidence="12">
    <location>
        <begin position="1277"/>
        <end position="1289"/>
    </location>
</feature>
<feature type="region of interest" description="Disordered" evidence="12">
    <location>
        <begin position="1528"/>
        <end position="1556"/>
    </location>
</feature>
<dbReference type="OrthoDB" id="162894at2759"/>
<dbReference type="GO" id="GO:0005634">
    <property type="term" value="C:nucleus"/>
    <property type="evidence" value="ECO:0007669"/>
    <property type="project" value="TreeGrafter"/>
</dbReference>
<accession>A0A5C5FVR8</accession>
<dbReference type="PROSITE" id="PS50110">
    <property type="entry name" value="RESPONSE_REGULATORY"/>
    <property type="match status" value="1"/>
</dbReference>
<dbReference type="Proteomes" id="UP000311382">
    <property type="component" value="Unassembled WGS sequence"/>
</dbReference>
<feature type="compositionally biased region" description="Basic residues" evidence="12">
    <location>
        <begin position="1334"/>
        <end position="1348"/>
    </location>
</feature>
<feature type="domain" description="PAS" evidence="15">
    <location>
        <begin position="279"/>
        <end position="352"/>
    </location>
</feature>
<feature type="domain" description="AGC-kinase C-terminal" evidence="16">
    <location>
        <begin position="1137"/>
        <end position="1234"/>
    </location>
</feature>
<dbReference type="Pfam" id="PF00072">
    <property type="entry name" value="Response_reg"/>
    <property type="match status" value="1"/>
</dbReference>
<evidence type="ECO:0000256" key="4">
    <source>
        <dbReference type="ARBA" id="ARBA00022679"/>
    </source>
</evidence>
<dbReference type="GO" id="GO:1901992">
    <property type="term" value="P:positive regulation of mitotic cell cycle phase transition"/>
    <property type="evidence" value="ECO:0007669"/>
    <property type="project" value="UniProtKB-ARBA"/>
</dbReference>
<feature type="domain" description="Response regulatory" evidence="14">
    <location>
        <begin position="1405"/>
        <end position="1520"/>
    </location>
</feature>
<feature type="region of interest" description="Disordered" evidence="12">
    <location>
        <begin position="207"/>
        <end position="242"/>
    </location>
</feature>
<feature type="compositionally biased region" description="Low complexity" evidence="12">
    <location>
        <begin position="1011"/>
        <end position="1031"/>
    </location>
</feature>
<dbReference type="EMBL" id="SOZI01000085">
    <property type="protein sequence ID" value="TNY19781.1"/>
    <property type="molecule type" value="Genomic_DNA"/>
</dbReference>
<dbReference type="Gene3D" id="3.40.50.2300">
    <property type="match status" value="1"/>
</dbReference>
<evidence type="ECO:0000256" key="1">
    <source>
        <dbReference type="ARBA" id="ARBA00012513"/>
    </source>
</evidence>
<feature type="region of interest" description="Disordered" evidence="12">
    <location>
        <begin position="1156"/>
        <end position="1218"/>
    </location>
</feature>
<evidence type="ECO:0000256" key="2">
    <source>
        <dbReference type="ARBA" id="ARBA00022527"/>
    </source>
</evidence>
<evidence type="ECO:0000313" key="18">
    <source>
        <dbReference type="Proteomes" id="UP000311382"/>
    </source>
</evidence>
<protein>
    <recommendedName>
        <fullName evidence="1">non-specific serine/threonine protein kinase</fullName>
        <ecNumber evidence="1">2.7.11.1</ecNumber>
    </recommendedName>
</protein>
<feature type="region of interest" description="Disordered" evidence="12">
    <location>
        <begin position="929"/>
        <end position="967"/>
    </location>
</feature>
<keyword evidence="11" id="KW-0175">Coiled coil</keyword>
<dbReference type="PROSITE" id="PS50112">
    <property type="entry name" value="PAS"/>
    <property type="match status" value="1"/>
</dbReference>
<feature type="compositionally biased region" description="Low complexity" evidence="12">
    <location>
        <begin position="53"/>
        <end position="72"/>
    </location>
</feature>
<sequence length="1556" mass="169415">MQTVRQQIRQRLASAKENCDKELRRIVAGITAYVETDVPRDSSSQTSERRPRSAGNGASNASSRSTSRSGSRVPHGRHHVSGSRSPGLVSLGGLPQSSATDLAQSALIVLLQEIIMVATEVLDTPISKLTSRSGLCAEFIQRVQQIGEAWTENAELPCRGWYVQLLLAVAGLSRVVEWWEAEKGFWSFEEAADGDGEPILFVAKPTVDDSPEVRGRGESVSSVPSTAAMQGASAPKWSPLGIDLGDRDRVEVLSDAAEPRTREPTQTMQQPGAEDTLQRADDLRQAVETIRQQTLLVELSLDGQLFQYLSSAWRDLVGMEPEECLDMPISDFLYPGDASVFAEATRQLEADDSHTVEVSFRLRVASASETSQDDQPPEDLYEAMEGKGMLMLDGLTGSASHTMWVVRPTPYTEAAIEANHALSRYGFDSLRWRSSSDPTTFLSPERINLEPILCRICERPTPAWFFEKHNETCNEVHHLESDISECNDRLKELLRTIDELVESLDHAEGDDSPVEYEGIPLDLSPAPTPPTYLEGLRPPLAPKTSSGQGHQVRRTQQRVFDHVREIVQLAMSISTPSVTDETGEIPIQEQRLLSPNSENNLAAVMRWQRPHVEEPALTRLVSDTEDHIRFKLNSVNRLRNTILYAEKVRQEWEAKAQEAMAALQQDIEEQQSQQAQPPSRQASPFPFDSPQLQPLPSDDSPRGMEALDLPRPTQTLRRQLSQPMSLLSPSTGPQDDGSSSALSASPSANLALSPRIPAAVPSSRTKVSSIKDFKVIKPISKGAFGSVYLAKKITTGDYYAIKVLKKSDMVAKNQVTNVKAERMILMTQTESDFVVKLFYTFQSKDYLYLVMEYLNGGDCAALVKNLGGLPEDWAKRYIAEVVVGLEHLHQHGIVHRDLKPDNLLIDSKGHLKLTDFGLSRIGLLGRQTQLPSLRDQRRPSVFGRTGSGGLSSSNRSSPLSTPALGPQSSHAGYFGNVPITDAFSLDTPSESSGSSSAPPSAHAKQVSPLSPAAAATRPVGVAGPPGAAPETPNKHFVGTPDYLAPESILGVGMDACVDWWALGVICYEFLYGIPPFHDETPEKVFENILSRRFEWHEDVVDISPDAHDFIDRLLSTDTLRRLGSKGSAEVKAHPFLADVDWDNLLKQPVDFVPKVADPESTDYFDPRGATAGEFKEDEAGENAAGLPTPAKELTGTNASRAPRERSETAPYSREQHDDFGTFNFRNLTVLKQANDDVIRKLKDEQLLPPSGMPIPSHRGVSRSRGGTNEMTHAGGPSSPSSVSNSSSSSFVQRTTAPSSLFSVAGHSRQASEQLARGDRVRYRQPSMTSPVHTALHRRRNSLPSRLRKASVSDGRPPLPDNWGAAEAPAASGSRRVMPPLDTNVQSSASPASAGPVSSNRLSTIDCLVAGRNPIVTKVLETMLQRLGCRVVVVPNGAEAILAAGGIPFDVLFLDLAMPVVDGEKAARMIKSTVNPSSNAPIVAVCSQSTAIDDATGTLFTATLPKPIMKADLLGVLSHLGFKLEVKASDDRRGSGDSGRAASPAPEQVTEVRREST</sequence>
<evidence type="ECO:0000256" key="3">
    <source>
        <dbReference type="ARBA" id="ARBA00022553"/>
    </source>
</evidence>
<comment type="catalytic activity">
    <reaction evidence="9">
        <text>L-seryl-[protein] + ATP = O-phospho-L-seryl-[protein] + ADP + H(+)</text>
        <dbReference type="Rhea" id="RHEA:17989"/>
        <dbReference type="Rhea" id="RHEA-COMP:9863"/>
        <dbReference type="Rhea" id="RHEA-COMP:11604"/>
        <dbReference type="ChEBI" id="CHEBI:15378"/>
        <dbReference type="ChEBI" id="CHEBI:29999"/>
        <dbReference type="ChEBI" id="CHEBI:30616"/>
        <dbReference type="ChEBI" id="CHEBI:83421"/>
        <dbReference type="ChEBI" id="CHEBI:456216"/>
        <dbReference type="EC" id="2.7.11.1"/>
    </reaction>
</comment>
<dbReference type="SMART" id="SM00448">
    <property type="entry name" value="REC"/>
    <property type="match status" value="1"/>
</dbReference>
<evidence type="ECO:0000256" key="11">
    <source>
        <dbReference type="SAM" id="Coils"/>
    </source>
</evidence>
<gene>
    <name evidence="17" type="ORF">DMC30DRAFT_353426</name>
</gene>
<feature type="region of interest" description="Disordered" evidence="12">
    <location>
        <begin position="1243"/>
        <end position="1396"/>
    </location>
</feature>
<keyword evidence="18" id="KW-1185">Reference proteome</keyword>
<dbReference type="Gene3D" id="1.10.510.10">
    <property type="entry name" value="Transferase(Phosphotransferase) domain 1"/>
    <property type="match status" value="2"/>
</dbReference>
<dbReference type="PROSITE" id="PS50011">
    <property type="entry name" value="PROTEIN_KINASE_DOM"/>
    <property type="match status" value="1"/>
</dbReference>
<dbReference type="SMART" id="SM00091">
    <property type="entry name" value="PAS"/>
    <property type="match status" value="1"/>
</dbReference>
<evidence type="ECO:0000256" key="6">
    <source>
        <dbReference type="ARBA" id="ARBA00022777"/>
    </source>
</evidence>
<dbReference type="Pfam" id="PF00069">
    <property type="entry name" value="Pkinase"/>
    <property type="match status" value="2"/>
</dbReference>
<dbReference type="GO" id="GO:0005737">
    <property type="term" value="C:cytoplasm"/>
    <property type="evidence" value="ECO:0007669"/>
    <property type="project" value="TreeGrafter"/>
</dbReference>
<dbReference type="CDD" id="cd17546">
    <property type="entry name" value="REC_hyHK_CKI1_RcsC-like"/>
    <property type="match status" value="1"/>
</dbReference>
<dbReference type="InterPro" id="IPR050236">
    <property type="entry name" value="Ser_Thr_kinase_AGC"/>
</dbReference>
<keyword evidence="6" id="KW-0418">Kinase</keyword>
<dbReference type="GO" id="GO:0000160">
    <property type="term" value="P:phosphorelay signal transduction system"/>
    <property type="evidence" value="ECO:0007669"/>
    <property type="project" value="InterPro"/>
</dbReference>
<dbReference type="FunFam" id="1.10.510.10:FF:000580">
    <property type="entry name" value="AGC protein kinase"/>
    <property type="match status" value="1"/>
</dbReference>
<dbReference type="InterPro" id="IPR035965">
    <property type="entry name" value="PAS-like_dom_sf"/>
</dbReference>
<feature type="region of interest" description="Disordered" evidence="12">
    <location>
        <begin position="985"/>
        <end position="1034"/>
    </location>
</feature>
<dbReference type="Gene3D" id="3.30.200.20">
    <property type="entry name" value="Phosphorylase Kinase, domain 1"/>
    <property type="match status" value="2"/>
</dbReference>
<dbReference type="SUPFAM" id="SSF52172">
    <property type="entry name" value="CheY-like"/>
    <property type="match status" value="1"/>
</dbReference>
<dbReference type="GO" id="GO:0004674">
    <property type="term" value="F:protein serine/threonine kinase activity"/>
    <property type="evidence" value="ECO:0007669"/>
    <property type="project" value="UniProtKB-KW"/>
</dbReference>
<evidence type="ECO:0000259" key="14">
    <source>
        <dbReference type="PROSITE" id="PS50110"/>
    </source>
</evidence>
<feature type="compositionally biased region" description="Low complexity" evidence="12">
    <location>
        <begin position="950"/>
        <end position="962"/>
    </location>
</feature>
<keyword evidence="2" id="KW-0723">Serine/threonine-protein kinase</keyword>
<dbReference type="EC" id="2.7.11.1" evidence="1"/>
<dbReference type="SUPFAM" id="SSF55785">
    <property type="entry name" value="PYP-like sensor domain (PAS domain)"/>
    <property type="match status" value="1"/>
</dbReference>
<dbReference type="STRING" id="5288.A0A5C5FVR8"/>
<evidence type="ECO:0000259" key="15">
    <source>
        <dbReference type="PROSITE" id="PS50112"/>
    </source>
</evidence>
<feature type="modified residue" description="4-aspartylphosphate" evidence="10">
    <location>
        <position position="1454"/>
    </location>
</feature>
<feature type="compositionally biased region" description="Low complexity" evidence="12">
    <location>
        <begin position="670"/>
        <end position="684"/>
    </location>
</feature>
<dbReference type="GO" id="GO:0005524">
    <property type="term" value="F:ATP binding"/>
    <property type="evidence" value="ECO:0007669"/>
    <property type="project" value="UniProtKB-KW"/>
</dbReference>
<feature type="compositionally biased region" description="Polar residues" evidence="12">
    <location>
        <begin position="219"/>
        <end position="228"/>
    </location>
</feature>
<evidence type="ECO:0000259" key="13">
    <source>
        <dbReference type="PROSITE" id="PS50011"/>
    </source>
</evidence>
<dbReference type="FunFam" id="3.30.200.20:FF:001008">
    <property type="entry name" value="Serine/threonine-protein kinase cek1"/>
    <property type="match status" value="1"/>
</dbReference>
<feature type="region of interest" description="Disordered" evidence="12">
    <location>
        <begin position="257"/>
        <end position="276"/>
    </location>
</feature>
<evidence type="ECO:0000313" key="17">
    <source>
        <dbReference type="EMBL" id="TNY19781.1"/>
    </source>
</evidence>
<dbReference type="InterPro" id="IPR000014">
    <property type="entry name" value="PAS"/>
</dbReference>
<proteinExistence type="predicted"/>
<dbReference type="PANTHER" id="PTHR24356">
    <property type="entry name" value="SERINE/THREONINE-PROTEIN KINASE"/>
    <property type="match status" value="1"/>
</dbReference>
<feature type="compositionally biased region" description="Basic and acidic residues" evidence="12">
    <location>
        <begin position="1201"/>
        <end position="1218"/>
    </location>
</feature>
<dbReference type="CDD" id="cd00130">
    <property type="entry name" value="PAS"/>
    <property type="match status" value="1"/>
</dbReference>
<dbReference type="SUPFAM" id="SSF56112">
    <property type="entry name" value="Protein kinase-like (PK-like)"/>
    <property type="match status" value="1"/>
</dbReference>
<comment type="caution">
    <text evidence="17">The sequence shown here is derived from an EMBL/GenBank/DDBJ whole genome shotgun (WGS) entry which is preliminary data.</text>
</comment>
<dbReference type="SMART" id="SM00220">
    <property type="entry name" value="S_TKc"/>
    <property type="match status" value="1"/>
</dbReference>
<dbReference type="PANTHER" id="PTHR24356:SF1">
    <property type="entry name" value="SERINE_THREONINE-PROTEIN KINASE GREATWALL"/>
    <property type="match status" value="1"/>
</dbReference>
<dbReference type="Gene3D" id="3.30.450.20">
    <property type="entry name" value="PAS domain"/>
    <property type="match status" value="1"/>
</dbReference>
<dbReference type="InterPro" id="IPR001789">
    <property type="entry name" value="Sig_transdc_resp-reg_receiver"/>
</dbReference>
<feature type="region of interest" description="Disordered" evidence="12">
    <location>
        <begin position="661"/>
        <end position="707"/>
    </location>
</feature>
<keyword evidence="3 10" id="KW-0597">Phosphoprotein</keyword>
<reference evidence="17 18" key="1">
    <citation type="submission" date="2019-03" db="EMBL/GenBank/DDBJ databases">
        <title>Rhodosporidium diobovatum UCD-FST 08-225 genome sequencing, assembly, and annotation.</title>
        <authorList>
            <person name="Fakankun I.U."/>
            <person name="Fristensky B."/>
            <person name="Levin D.B."/>
        </authorList>
    </citation>
    <scope>NUCLEOTIDE SEQUENCE [LARGE SCALE GENOMIC DNA]</scope>
    <source>
        <strain evidence="17 18">UCD-FST 08-225</strain>
    </source>
</reference>
<dbReference type="InterPro" id="IPR000961">
    <property type="entry name" value="AGC-kinase_C"/>
</dbReference>
<feature type="compositionally biased region" description="Low complexity" evidence="12">
    <location>
        <begin position="1386"/>
        <end position="1396"/>
    </location>
</feature>